<dbReference type="Proteomes" id="UP001205311">
    <property type="component" value="Unassembled WGS sequence"/>
</dbReference>
<dbReference type="RefSeq" id="WP_253670744.1">
    <property type="nucleotide sequence ID" value="NZ_JAMTCP010000020.1"/>
</dbReference>
<dbReference type="EMBL" id="JAMTCP010000020">
    <property type="protein sequence ID" value="MCP2259860.1"/>
    <property type="molecule type" value="Genomic_DNA"/>
</dbReference>
<dbReference type="InterPro" id="IPR004302">
    <property type="entry name" value="Cellulose/chitin-bd_N"/>
</dbReference>
<reference evidence="4 5" key="1">
    <citation type="submission" date="2022-06" db="EMBL/GenBank/DDBJ databases">
        <title>Genomic Encyclopedia of Archaeal and Bacterial Type Strains, Phase II (KMG-II): from individual species to whole genera.</title>
        <authorList>
            <person name="Goeker M."/>
        </authorList>
    </citation>
    <scope>NUCLEOTIDE SEQUENCE [LARGE SCALE GENOMIC DNA]</scope>
    <source>
        <strain evidence="4 5">DSM 40477</strain>
    </source>
</reference>
<protein>
    <submittedName>
        <fullName evidence="4">Chitin-binding protein</fullName>
    </submittedName>
</protein>
<keyword evidence="5" id="KW-1185">Reference proteome</keyword>
<feature type="chain" id="PRO_5046310197" evidence="2">
    <location>
        <begin position="31"/>
        <end position="169"/>
    </location>
</feature>
<dbReference type="CDD" id="cd21177">
    <property type="entry name" value="LPMO_AA10"/>
    <property type="match status" value="1"/>
</dbReference>
<dbReference type="InterPro" id="IPR014756">
    <property type="entry name" value="Ig_E-set"/>
</dbReference>
<accession>A0ABT1HWG4</accession>
<feature type="domain" description="Chitin-binding type-4" evidence="3">
    <location>
        <begin position="31"/>
        <end position="166"/>
    </location>
</feature>
<dbReference type="SUPFAM" id="SSF81296">
    <property type="entry name" value="E set domains"/>
    <property type="match status" value="1"/>
</dbReference>
<comment type="caution">
    <text evidence="4">The sequence shown here is derived from an EMBL/GenBank/DDBJ whole genome shotgun (WGS) entry which is preliminary data.</text>
</comment>
<dbReference type="Gene3D" id="2.70.50.50">
    <property type="entry name" value="chitin-binding protein cbp21"/>
    <property type="match status" value="1"/>
</dbReference>
<feature type="signal peptide" evidence="2">
    <location>
        <begin position="1"/>
        <end position="30"/>
    </location>
</feature>
<gene>
    <name evidence="4" type="ORF">LX15_003569</name>
</gene>
<sequence>MKSRRIAALVAGALAAPVIAVALPSGQAFAHGYVSNPPSRQAQCAKNVVRCGAIKYEPQSVEGPKGLRSCNGGLAQFAELNDDNKGWKVTNVGRTTTFSWTFTARHRTSSYEYYVGNTRVAYFDGHNQVPGATVSHSVNLPPGRQKVLAIWNIGDTANAFYACIDVNVQ</sequence>
<dbReference type="PANTHER" id="PTHR34823">
    <property type="entry name" value="GLCNAC-BINDING PROTEIN A"/>
    <property type="match status" value="1"/>
</dbReference>
<evidence type="ECO:0000313" key="4">
    <source>
        <dbReference type="EMBL" id="MCP2259860.1"/>
    </source>
</evidence>
<dbReference type="InterPro" id="IPR051024">
    <property type="entry name" value="GlcNAc_Chitin_IntDeg"/>
</dbReference>
<organism evidence="4 5">
    <name type="scientific">Streptoalloteichus tenebrarius (strain ATCC 17920 / DSM 40477 / JCM 4838 / CBS 697.72 / NBRC 16177 / NCIMB 11028 / NRRL B-12390 / A12253. 1 / ISP 5477)</name>
    <name type="common">Streptomyces tenebrarius</name>
    <dbReference type="NCBI Taxonomy" id="1933"/>
    <lineage>
        <taxon>Bacteria</taxon>
        <taxon>Bacillati</taxon>
        <taxon>Actinomycetota</taxon>
        <taxon>Actinomycetes</taxon>
        <taxon>Pseudonocardiales</taxon>
        <taxon>Pseudonocardiaceae</taxon>
        <taxon>Streptoalloteichus</taxon>
    </lineage>
</organism>
<evidence type="ECO:0000259" key="3">
    <source>
        <dbReference type="Pfam" id="PF03067"/>
    </source>
</evidence>
<name>A0ABT1HWG4_STRSD</name>
<dbReference type="PANTHER" id="PTHR34823:SF1">
    <property type="entry name" value="CHITIN-BINDING TYPE-4 DOMAIN-CONTAINING PROTEIN"/>
    <property type="match status" value="1"/>
</dbReference>
<keyword evidence="1 2" id="KW-0732">Signal</keyword>
<proteinExistence type="predicted"/>
<evidence type="ECO:0000256" key="2">
    <source>
        <dbReference type="SAM" id="SignalP"/>
    </source>
</evidence>
<evidence type="ECO:0000256" key="1">
    <source>
        <dbReference type="ARBA" id="ARBA00022729"/>
    </source>
</evidence>
<evidence type="ECO:0000313" key="5">
    <source>
        <dbReference type="Proteomes" id="UP001205311"/>
    </source>
</evidence>
<dbReference type="Pfam" id="PF03067">
    <property type="entry name" value="LPMO_10"/>
    <property type="match status" value="1"/>
</dbReference>